<evidence type="ECO:0000313" key="1">
    <source>
        <dbReference type="EMBL" id="EQD52667.1"/>
    </source>
</evidence>
<sequence length="126" mass="14053">MLGREPLVAEIAVDLVHALEPPDHQALQIQLRGDAQIHVLIERVVVRDEGARARPAGNRLHHRGLHLDEIERVEKLAQIAHDARACPEHVAAGLVDDQIHVPLPVARLHVGQAVPFVRQRPQRLDD</sequence>
<feature type="non-terminal residue" evidence="1">
    <location>
        <position position="126"/>
    </location>
</feature>
<name>T1A6S7_9ZZZZ</name>
<accession>T1A6S7</accession>
<dbReference type="AlphaFoldDB" id="T1A6S7"/>
<comment type="caution">
    <text evidence="1">The sequence shown here is derived from an EMBL/GenBank/DDBJ whole genome shotgun (WGS) entry which is preliminary data.</text>
</comment>
<dbReference type="AntiFam" id="ANF00081">
    <property type="entry name" value="Shadow ORF (opposite lysS)"/>
</dbReference>
<dbReference type="EMBL" id="AUZX01009182">
    <property type="protein sequence ID" value="EQD52667.1"/>
    <property type="molecule type" value="Genomic_DNA"/>
</dbReference>
<organism evidence="1">
    <name type="scientific">mine drainage metagenome</name>
    <dbReference type="NCBI Taxonomy" id="410659"/>
    <lineage>
        <taxon>unclassified sequences</taxon>
        <taxon>metagenomes</taxon>
        <taxon>ecological metagenomes</taxon>
    </lineage>
</organism>
<proteinExistence type="predicted"/>
<reference evidence="1" key="1">
    <citation type="submission" date="2013-08" db="EMBL/GenBank/DDBJ databases">
        <authorList>
            <person name="Mendez C."/>
            <person name="Richter M."/>
            <person name="Ferrer M."/>
            <person name="Sanchez J."/>
        </authorList>
    </citation>
    <scope>NUCLEOTIDE SEQUENCE</scope>
</reference>
<reference evidence="1" key="2">
    <citation type="journal article" date="2014" name="ISME J.">
        <title>Microbial stratification in low pH oxic and suboxic macroscopic growths along an acid mine drainage.</title>
        <authorList>
            <person name="Mendez-Garcia C."/>
            <person name="Mesa V."/>
            <person name="Sprenger R.R."/>
            <person name="Richter M."/>
            <person name="Diez M.S."/>
            <person name="Solano J."/>
            <person name="Bargiela R."/>
            <person name="Golyshina O.V."/>
            <person name="Manteca A."/>
            <person name="Ramos J.L."/>
            <person name="Gallego J.R."/>
            <person name="Llorente I."/>
            <person name="Martins Dos Santos V.A."/>
            <person name="Jensen O.N."/>
            <person name="Pelaez A.I."/>
            <person name="Sanchez J."/>
            <person name="Ferrer M."/>
        </authorList>
    </citation>
    <scope>NUCLEOTIDE SEQUENCE</scope>
</reference>
<gene>
    <name evidence="1" type="ORF">B1A_12618</name>
</gene>
<protein>
    <submittedName>
        <fullName evidence="1">Uncharacterized protein</fullName>
    </submittedName>
</protein>